<name>A0ABR6WX58_9FIRM</name>
<evidence type="ECO:0008006" key="3">
    <source>
        <dbReference type="Google" id="ProtNLM"/>
    </source>
</evidence>
<dbReference type="RefSeq" id="WP_186842708.1">
    <property type="nucleotide sequence ID" value="NZ_WJBC01000014.1"/>
</dbReference>
<reference evidence="1 2" key="1">
    <citation type="journal article" date="2020" name="mSystems">
        <title>Defining Genomic and Predicted Metabolic Features of the Acetobacterium Genus.</title>
        <authorList>
            <person name="Ross D.E."/>
            <person name="Marshall C.W."/>
            <person name="Gulliver D."/>
            <person name="May H.D."/>
            <person name="Norman R.S."/>
        </authorList>
    </citation>
    <scope>NUCLEOTIDE SEQUENCE [LARGE SCALE GENOMIC DNA]</scope>
    <source>
        <strain evidence="1 2">DSM 8238</strain>
    </source>
</reference>
<organism evidence="1 2">
    <name type="scientific">Acetobacterium fimetarium</name>
    <dbReference type="NCBI Taxonomy" id="52691"/>
    <lineage>
        <taxon>Bacteria</taxon>
        <taxon>Bacillati</taxon>
        <taxon>Bacillota</taxon>
        <taxon>Clostridia</taxon>
        <taxon>Eubacteriales</taxon>
        <taxon>Eubacteriaceae</taxon>
        <taxon>Acetobacterium</taxon>
    </lineage>
</organism>
<dbReference type="EMBL" id="WJBC01000014">
    <property type="protein sequence ID" value="MBC3804824.1"/>
    <property type="molecule type" value="Genomic_DNA"/>
</dbReference>
<dbReference type="Proteomes" id="UP000603234">
    <property type="component" value="Unassembled WGS sequence"/>
</dbReference>
<keyword evidence="2" id="KW-1185">Reference proteome</keyword>
<evidence type="ECO:0000313" key="2">
    <source>
        <dbReference type="Proteomes" id="UP000603234"/>
    </source>
</evidence>
<evidence type="ECO:0000313" key="1">
    <source>
        <dbReference type="EMBL" id="MBC3804824.1"/>
    </source>
</evidence>
<gene>
    <name evidence="1" type="ORF">GH808_10315</name>
</gene>
<sequence>MNDQTNQFCREKIQILKEYVSKGEELLSNIENWESLAGILAERDVLIEKLQQLETHFKLENNAIAYNEEQKSQINELIKLNAEIDQDIVRQLREEQKQTMQDLKTNRTNQKIASYEISMTPSYGAHLDTKK</sequence>
<protein>
    <recommendedName>
        <fullName evidence="3">Flagellar protein FliT</fullName>
    </recommendedName>
</protein>
<accession>A0ABR6WX58</accession>
<proteinExistence type="predicted"/>
<comment type="caution">
    <text evidence="1">The sequence shown here is derived from an EMBL/GenBank/DDBJ whole genome shotgun (WGS) entry which is preliminary data.</text>
</comment>